<comment type="caution">
    <text evidence="2">The sequence shown here is derived from an EMBL/GenBank/DDBJ whole genome shotgun (WGS) entry which is preliminary data.</text>
</comment>
<proteinExistence type="predicted"/>
<evidence type="ECO:0000313" key="3">
    <source>
        <dbReference type="Proteomes" id="UP000777560"/>
    </source>
</evidence>
<dbReference type="Proteomes" id="UP000777560">
    <property type="component" value="Unassembled WGS sequence"/>
</dbReference>
<keyword evidence="3" id="KW-1185">Reference proteome</keyword>
<keyword evidence="1" id="KW-0812">Transmembrane</keyword>
<dbReference type="InterPro" id="IPR025037">
    <property type="entry name" value="DUF3923"/>
</dbReference>
<evidence type="ECO:0000256" key="1">
    <source>
        <dbReference type="SAM" id="Phobius"/>
    </source>
</evidence>
<dbReference type="RefSeq" id="WP_105964355.1">
    <property type="nucleotide sequence ID" value="NZ_QUBD01000001.1"/>
</dbReference>
<protein>
    <submittedName>
        <fullName evidence="2">DUF3923 family protein</fullName>
    </submittedName>
</protein>
<keyword evidence="1" id="KW-1133">Transmembrane helix</keyword>
<dbReference type="EMBL" id="QUAV01000001">
    <property type="protein sequence ID" value="TPR26411.1"/>
    <property type="molecule type" value="Genomic_DNA"/>
</dbReference>
<organism evidence="2 3">
    <name type="scientific">Apilactobacillus micheneri</name>
    <dbReference type="NCBI Taxonomy" id="1899430"/>
    <lineage>
        <taxon>Bacteria</taxon>
        <taxon>Bacillati</taxon>
        <taxon>Bacillota</taxon>
        <taxon>Bacilli</taxon>
        <taxon>Lactobacillales</taxon>
        <taxon>Lactobacillaceae</taxon>
        <taxon>Apilactobacillus</taxon>
    </lineage>
</organism>
<feature type="transmembrane region" description="Helical" evidence="1">
    <location>
        <begin position="12"/>
        <end position="34"/>
    </location>
</feature>
<keyword evidence="1" id="KW-0472">Membrane</keyword>
<evidence type="ECO:0000313" key="2">
    <source>
        <dbReference type="EMBL" id="TPR26411.1"/>
    </source>
</evidence>
<name>A0ABY2Z3B2_9LACO</name>
<sequence length="77" mass="9040">MCSYIKKIKEGIFMKIMGYILGILFIIGSLFLWFRTSDGSGLNNTFQIKIASLAIWLLFCLILFIIYFIVYFLINRK</sequence>
<reference evidence="2 3" key="1">
    <citation type="submission" date="2018-08" db="EMBL/GenBank/DDBJ databases">
        <title>Comparative genomics of wild bee and flower associated Lactobacillus reveals potential adaptation to the bee host.</title>
        <authorList>
            <person name="Vuong H.Q."/>
            <person name="Mcfrederick Q.S."/>
        </authorList>
    </citation>
    <scope>NUCLEOTIDE SEQUENCE [LARGE SCALE GENOMIC DNA]</scope>
    <source>
        <strain evidence="2 3">HV_13</strain>
    </source>
</reference>
<accession>A0ABY2Z3B2</accession>
<feature type="transmembrane region" description="Helical" evidence="1">
    <location>
        <begin position="54"/>
        <end position="74"/>
    </location>
</feature>
<gene>
    <name evidence="2" type="ORF">DY114_01570</name>
</gene>
<dbReference type="Pfam" id="PF13061">
    <property type="entry name" value="DUF3923"/>
    <property type="match status" value="1"/>
</dbReference>